<dbReference type="GO" id="GO:0005730">
    <property type="term" value="C:nucleolus"/>
    <property type="evidence" value="ECO:0007669"/>
    <property type="project" value="UniProtKB-SubCell"/>
</dbReference>
<dbReference type="InterPro" id="IPR019002">
    <property type="entry name" value="Ribosome_biogenesis_Nop16"/>
</dbReference>
<sequence length="252" mass="27338">MANPRQRRKARSSSHRPVSHSRHAKRNLKKTPPIRAPKALQDAWDPRKTVKQNYATLGLIHDLNPNAAGGSEVSQKFHIALESAGESSSTTATSSDGAIPKGFGKIIRDEAGNILRVEIPEVSGEGDADRDAEMQGLETEVDECVHNTWVSRLGKQGAGDNEETGTGKTLIETLERISSAKHDSSTISASFSGVGARHAAIGETSYLQRLVDKYGSNIEKMSRDRKLNPEQRTAGELKRALRRAGFESSNTG</sequence>
<dbReference type="OrthoDB" id="285729at2759"/>
<dbReference type="GO" id="GO:0042273">
    <property type="term" value="P:ribosomal large subunit biogenesis"/>
    <property type="evidence" value="ECO:0007669"/>
    <property type="project" value="TreeGrafter"/>
</dbReference>
<dbReference type="Proteomes" id="UP000308652">
    <property type="component" value="Unassembled WGS sequence"/>
</dbReference>
<protein>
    <recommendedName>
        <fullName evidence="4">Nucleolar protein 16</fullName>
    </recommendedName>
</protein>
<organism evidence="7 8">
    <name type="scientific">Crucibulum laeve</name>
    <dbReference type="NCBI Taxonomy" id="68775"/>
    <lineage>
        <taxon>Eukaryota</taxon>
        <taxon>Fungi</taxon>
        <taxon>Dikarya</taxon>
        <taxon>Basidiomycota</taxon>
        <taxon>Agaricomycotina</taxon>
        <taxon>Agaricomycetes</taxon>
        <taxon>Agaricomycetidae</taxon>
        <taxon>Agaricales</taxon>
        <taxon>Agaricineae</taxon>
        <taxon>Nidulariaceae</taxon>
        <taxon>Crucibulum</taxon>
    </lineage>
</organism>
<proteinExistence type="inferred from homology"/>
<feature type="compositionally biased region" description="Basic residues" evidence="6">
    <location>
        <begin position="1"/>
        <end position="29"/>
    </location>
</feature>
<comment type="subcellular location">
    <subcellularLocation>
        <location evidence="2">Nucleus</location>
        <location evidence="2">Nucleolus</location>
    </subcellularLocation>
</comment>
<evidence type="ECO:0000256" key="2">
    <source>
        <dbReference type="ARBA" id="ARBA00004604"/>
    </source>
</evidence>
<name>A0A5C3MBC1_9AGAR</name>
<dbReference type="PANTHER" id="PTHR13243">
    <property type="entry name" value="HSPC111 PROTEIN-RELATED"/>
    <property type="match status" value="1"/>
</dbReference>
<evidence type="ECO:0000256" key="4">
    <source>
        <dbReference type="ARBA" id="ARBA00015522"/>
    </source>
</evidence>
<dbReference type="Pfam" id="PF09420">
    <property type="entry name" value="Nop16"/>
    <property type="match status" value="1"/>
</dbReference>
<accession>A0A5C3MBC1</accession>
<keyword evidence="5" id="KW-0539">Nucleus</keyword>
<evidence type="ECO:0000256" key="6">
    <source>
        <dbReference type="SAM" id="MobiDB-lite"/>
    </source>
</evidence>
<feature type="region of interest" description="Disordered" evidence="6">
    <location>
        <begin position="1"/>
        <end position="47"/>
    </location>
</feature>
<dbReference type="AlphaFoldDB" id="A0A5C3MBC1"/>
<comment type="function">
    <text evidence="1">Involved in the biogenesis of the 60S ribosomal subunit.</text>
</comment>
<reference evidence="7 8" key="1">
    <citation type="journal article" date="2019" name="Nat. Ecol. Evol.">
        <title>Megaphylogeny resolves global patterns of mushroom evolution.</title>
        <authorList>
            <person name="Varga T."/>
            <person name="Krizsan K."/>
            <person name="Foldi C."/>
            <person name="Dima B."/>
            <person name="Sanchez-Garcia M."/>
            <person name="Sanchez-Ramirez S."/>
            <person name="Szollosi G.J."/>
            <person name="Szarkandi J.G."/>
            <person name="Papp V."/>
            <person name="Albert L."/>
            <person name="Andreopoulos W."/>
            <person name="Angelini C."/>
            <person name="Antonin V."/>
            <person name="Barry K.W."/>
            <person name="Bougher N.L."/>
            <person name="Buchanan P."/>
            <person name="Buyck B."/>
            <person name="Bense V."/>
            <person name="Catcheside P."/>
            <person name="Chovatia M."/>
            <person name="Cooper J."/>
            <person name="Damon W."/>
            <person name="Desjardin D."/>
            <person name="Finy P."/>
            <person name="Geml J."/>
            <person name="Haridas S."/>
            <person name="Hughes K."/>
            <person name="Justo A."/>
            <person name="Karasinski D."/>
            <person name="Kautmanova I."/>
            <person name="Kiss B."/>
            <person name="Kocsube S."/>
            <person name="Kotiranta H."/>
            <person name="LaButti K.M."/>
            <person name="Lechner B.E."/>
            <person name="Liimatainen K."/>
            <person name="Lipzen A."/>
            <person name="Lukacs Z."/>
            <person name="Mihaltcheva S."/>
            <person name="Morgado L.N."/>
            <person name="Niskanen T."/>
            <person name="Noordeloos M.E."/>
            <person name="Ohm R.A."/>
            <person name="Ortiz-Santana B."/>
            <person name="Ovrebo C."/>
            <person name="Racz N."/>
            <person name="Riley R."/>
            <person name="Savchenko A."/>
            <person name="Shiryaev A."/>
            <person name="Soop K."/>
            <person name="Spirin V."/>
            <person name="Szebenyi C."/>
            <person name="Tomsovsky M."/>
            <person name="Tulloss R.E."/>
            <person name="Uehling J."/>
            <person name="Grigoriev I.V."/>
            <person name="Vagvolgyi C."/>
            <person name="Papp T."/>
            <person name="Martin F.M."/>
            <person name="Miettinen O."/>
            <person name="Hibbett D.S."/>
            <person name="Nagy L.G."/>
        </authorList>
    </citation>
    <scope>NUCLEOTIDE SEQUENCE [LARGE SCALE GENOMIC DNA]</scope>
    <source>
        <strain evidence="7 8">CBS 166.37</strain>
    </source>
</reference>
<evidence type="ECO:0000256" key="3">
    <source>
        <dbReference type="ARBA" id="ARBA00008479"/>
    </source>
</evidence>
<dbReference type="PANTHER" id="PTHR13243:SF1">
    <property type="entry name" value="NUCLEOLAR PROTEIN 16"/>
    <property type="match status" value="1"/>
</dbReference>
<dbReference type="EMBL" id="ML213592">
    <property type="protein sequence ID" value="TFK42734.1"/>
    <property type="molecule type" value="Genomic_DNA"/>
</dbReference>
<feature type="region of interest" description="Disordered" evidence="6">
    <location>
        <begin position="221"/>
        <end position="252"/>
    </location>
</feature>
<dbReference type="STRING" id="68775.A0A5C3MBC1"/>
<gene>
    <name evidence="7" type="ORF">BDQ12DRAFT_676719</name>
</gene>
<keyword evidence="8" id="KW-1185">Reference proteome</keyword>
<feature type="compositionally biased region" description="Basic and acidic residues" evidence="6">
    <location>
        <begin position="221"/>
        <end position="239"/>
    </location>
</feature>
<evidence type="ECO:0000313" key="7">
    <source>
        <dbReference type="EMBL" id="TFK42734.1"/>
    </source>
</evidence>
<evidence type="ECO:0000256" key="5">
    <source>
        <dbReference type="ARBA" id="ARBA00023242"/>
    </source>
</evidence>
<evidence type="ECO:0000256" key="1">
    <source>
        <dbReference type="ARBA" id="ARBA00002889"/>
    </source>
</evidence>
<evidence type="ECO:0000313" key="8">
    <source>
        <dbReference type="Proteomes" id="UP000308652"/>
    </source>
</evidence>
<comment type="similarity">
    <text evidence="3">Belongs to the NOP16 family.</text>
</comment>